<sequence length="35" mass="3735">MRVGKKIRHVCISDARIAVISAGTTVNPQIGRAES</sequence>
<dbReference type="AlphaFoldDB" id="A0A0E9XPX7"/>
<dbReference type="EMBL" id="GBXM01004682">
    <property type="protein sequence ID" value="JAI03896.1"/>
    <property type="molecule type" value="Transcribed_RNA"/>
</dbReference>
<reference evidence="1" key="2">
    <citation type="journal article" date="2015" name="Fish Shellfish Immunol.">
        <title>Early steps in the European eel (Anguilla anguilla)-Vibrio vulnificus interaction in the gills: Role of the RtxA13 toxin.</title>
        <authorList>
            <person name="Callol A."/>
            <person name="Pajuelo D."/>
            <person name="Ebbesson L."/>
            <person name="Teles M."/>
            <person name="MacKenzie S."/>
            <person name="Amaro C."/>
        </authorList>
    </citation>
    <scope>NUCLEOTIDE SEQUENCE</scope>
</reference>
<evidence type="ECO:0000313" key="1">
    <source>
        <dbReference type="EMBL" id="JAI03896.1"/>
    </source>
</evidence>
<name>A0A0E9XPX7_ANGAN</name>
<reference evidence="1" key="1">
    <citation type="submission" date="2014-11" db="EMBL/GenBank/DDBJ databases">
        <authorList>
            <person name="Amaro Gonzalez C."/>
        </authorList>
    </citation>
    <scope>NUCLEOTIDE SEQUENCE</scope>
</reference>
<protein>
    <submittedName>
        <fullName evidence="1">Uncharacterized protein</fullName>
    </submittedName>
</protein>
<accession>A0A0E9XPX7</accession>
<proteinExistence type="predicted"/>
<organism evidence="1">
    <name type="scientific">Anguilla anguilla</name>
    <name type="common">European freshwater eel</name>
    <name type="synonym">Muraena anguilla</name>
    <dbReference type="NCBI Taxonomy" id="7936"/>
    <lineage>
        <taxon>Eukaryota</taxon>
        <taxon>Metazoa</taxon>
        <taxon>Chordata</taxon>
        <taxon>Craniata</taxon>
        <taxon>Vertebrata</taxon>
        <taxon>Euteleostomi</taxon>
        <taxon>Actinopterygii</taxon>
        <taxon>Neopterygii</taxon>
        <taxon>Teleostei</taxon>
        <taxon>Anguilliformes</taxon>
        <taxon>Anguillidae</taxon>
        <taxon>Anguilla</taxon>
    </lineage>
</organism>